<comment type="cofactor">
    <cofactor evidence="1 3">
        <name>pyridoxal 5'-phosphate</name>
        <dbReference type="ChEBI" id="CHEBI:597326"/>
    </cofactor>
</comment>
<sequence>EGAMNMMKMPLDKAEEMKEGAMNMMKMPLDKAGEMKENAMNMMKMPLDKAGEMKENAMNMMKEPLEKTEGMKEDVVNMIKLPLDGGDAIKQGVGDLMKMPLEVVAAMKQASDDLMKKAESMKREAADLKPSPMEKVEDLMKMHLEKFEEKKEEVVDLTKLHIEIFKEMKENASDSMSNIMDKIGELSDAKKEQIAPMVEVISKMPTALEEMVEKLVQPKMKEDVKQMIIDLYGEDVVKELKREFKRAVGIMAAEGVKEDMKRMLTDLLANNIMEDMKADLTQAAPDLMKNSTKDMEESVKEVIIDIIEQAKDPKAMPQPIPPKDGDENMKEMLKEAMDKMEGSGPGMQEEGTEMKDLKEKMEEPASNSLPEPTPNSPPTTMGNGESNMNSSNSDAMERKIILQNQVDKEQAIAESVMRLLNMGPHRGRRHWQGGSRGFMRQGRIGNGWRWRSKRSAPNRPVLRRPNLSNDVNEFPPPARLASPMFTAYRQVNSAAPPAPYDRSKESLKLPLLSINEPATNIILDDIKAGLQYALQTRNEITIPIHGTGTTGGAALIDNLVEPGDVVLAAINGYWTELLANMSQRHDARVIRYRKPAGTRFSVKEIETALRTHRPKLLLMTQGESSTTVNQPMDGIGDLCRRYGTLLVVDVVAAAGIQPVKMDQNKIDAVFTSSHKGFGGVVGLAVVSLSDRAVSKIRNRRTPPRSYQTDILSQAALVNTSADATAMRFQSISLPLLYGLREALATIAAEGIENTYRRHERATKQLDDGMTALGLQHYLTDPNLRMVGISAFRVPRGKDPLKIEQYMWRNHNIEISIGFGPTARQILRLATFASNADPAKVQNIITAATS</sequence>
<dbReference type="Proteomes" id="UP000094527">
    <property type="component" value="Unassembled WGS sequence"/>
</dbReference>
<dbReference type="OrthoDB" id="7403325at2759"/>
<evidence type="ECO:0000259" key="6">
    <source>
        <dbReference type="Pfam" id="PF00266"/>
    </source>
</evidence>
<gene>
    <name evidence="7" type="ORF">Ocin01_00506</name>
</gene>
<dbReference type="SUPFAM" id="SSF53383">
    <property type="entry name" value="PLP-dependent transferases"/>
    <property type="match status" value="1"/>
</dbReference>
<accession>A0A1D2NLU7</accession>
<keyword evidence="7" id="KW-0670">Pyruvate</keyword>
<dbReference type="InterPro" id="IPR015424">
    <property type="entry name" value="PyrdxlP-dep_Trfase"/>
</dbReference>
<evidence type="ECO:0000313" key="8">
    <source>
        <dbReference type="Proteomes" id="UP000094527"/>
    </source>
</evidence>
<dbReference type="PROSITE" id="PS00595">
    <property type="entry name" value="AA_TRANSFER_CLASS_5"/>
    <property type="match status" value="1"/>
</dbReference>
<keyword evidence="4" id="KW-0175">Coiled coil</keyword>
<evidence type="ECO:0000256" key="4">
    <source>
        <dbReference type="SAM" id="Coils"/>
    </source>
</evidence>
<dbReference type="GO" id="GO:0008453">
    <property type="term" value="F:alanine-glyoxylate transaminase activity"/>
    <property type="evidence" value="ECO:0007669"/>
    <property type="project" value="TreeGrafter"/>
</dbReference>
<dbReference type="Gene3D" id="3.40.640.10">
    <property type="entry name" value="Type I PLP-dependent aspartate aminotransferase-like (Major domain)"/>
    <property type="match status" value="1"/>
</dbReference>
<dbReference type="InterPro" id="IPR000192">
    <property type="entry name" value="Aminotrans_V_dom"/>
</dbReference>
<feature type="region of interest" description="Disordered" evidence="5">
    <location>
        <begin position="339"/>
        <end position="393"/>
    </location>
</feature>
<evidence type="ECO:0000256" key="2">
    <source>
        <dbReference type="ARBA" id="ARBA00022898"/>
    </source>
</evidence>
<feature type="non-terminal residue" evidence="7">
    <location>
        <position position="1"/>
    </location>
</feature>
<dbReference type="Pfam" id="PF00266">
    <property type="entry name" value="Aminotran_5"/>
    <property type="match status" value="1"/>
</dbReference>
<evidence type="ECO:0000256" key="5">
    <source>
        <dbReference type="SAM" id="MobiDB-lite"/>
    </source>
</evidence>
<keyword evidence="7" id="KW-0032">Aminotransferase</keyword>
<feature type="compositionally biased region" description="Basic and acidic residues" evidence="5">
    <location>
        <begin position="352"/>
        <end position="363"/>
    </location>
</feature>
<keyword evidence="2" id="KW-0663">Pyridoxal phosphate</keyword>
<dbReference type="EMBL" id="LJIJ01000009">
    <property type="protein sequence ID" value="ODN06207.1"/>
    <property type="molecule type" value="Genomic_DNA"/>
</dbReference>
<dbReference type="GO" id="GO:0019265">
    <property type="term" value="P:glycine biosynthetic process, by transamination of glyoxylate"/>
    <property type="evidence" value="ECO:0007669"/>
    <property type="project" value="TreeGrafter"/>
</dbReference>
<dbReference type="GO" id="GO:0005777">
    <property type="term" value="C:peroxisome"/>
    <property type="evidence" value="ECO:0007669"/>
    <property type="project" value="TreeGrafter"/>
</dbReference>
<dbReference type="GO" id="GO:0004760">
    <property type="term" value="F:L-serine-pyruvate transaminase activity"/>
    <property type="evidence" value="ECO:0007669"/>
    <property type="project" value="TreeGrafter"/>
</dbReference>
<evidence type="ECO:0000256" key="1">
    <source>
        <dbReference type="ARBA" id="ARBA00001933"/>
    </source>
</evidence>
<comment type="caution">
    <text evidence="7">The sequence shown here is derived from an EMBL/GenBank/DDBJ whole genome shotgun (WGS) entry which is preliminary data.</text>
</comment>
<reference evidence="7 8" key="1">
    <citation type="journal article" date="2016" name="Genome Biol. Evol.">
        <title>Gene Family Evolution Reflects Adaptation to Soil Environmental Stressors in the Genome of the Collembolan Orchesella cincta.</title>
        <authorList>
            <person name="Faddeeva-Vakhrusheva A."/>
            <person name="Derks M.F."/>
            <person name="Anvar S.Y."/>
            <person name="Agamennone V."/>
            <person name="Suring W."/>
            <person name="Smit S."/>
            <person name="van Straalen N.M."/>
            <person name="Roelofs D."/>
        </authorList>
    </citation>
    <scope>NUCLEOTIDE SEQUENCE [LARGE SCALE GENOMIC DNA]</scope>
    <source>
        <tissue evidence="7">Mixed pool</tissue>
    </source>
</reference>
<keyword evidence="8" id="KW-1185">Reference proteome</keyword>
<protein>
    <submittedName>
        <fullName evidence="7">Serine--pyruvate aminotransferase, mitochondrial</fullName>
    </submittedName>
</protein>
<dbReference type="InterPro" id="IPR015422">
    <property type="entry name" value="PyrdxlP-dep_Trfase_small"/>
</dbReference>
<evidence type="ECO:0000313" key="7">
    <source>
        <dbReference type="EMBL" id="ODN06207.1"/>
    </source>
</evidence>
<dbReference type="InterPro" id="IPR020578">
    <property type="entry name" value="Aminotrans_V_PyrdxlP_BS"/>
</dbReference>
<dbReference type="Gene3D" id="3.90.1150.10">
    <property type="entry name" value="Aspartate Aminotransferase, domain 1"/>
    <property type="match status" value="1"/>
</dbReference>
<dbReference type="AlphaFoldDB" id="A0A1D2NLU7"/>
<dbReference type="STRING" id="48709.A0A1D2NLU7"/>
<dbReference type="PANTHER" id="PTHR21152">
    <property type="entry name" value="AMINOTRANSFERASE CLASS V"/>
    <property type="match status" value="1"/>
</dbReference>
<feature type="coiled-coil region" evidence="4">
    <location>
        <begin position="104"/>
        <end position="153"/>
    </location>
</feature>
<name>A0A1D2NLU7_ORCCI</name>
<feature type="region of interest" description="Disordered" evidence="5">
    <location>
        <begin position="450"/>
        <end position="470"/>
    </location>
</feature>
<dbReference type="PANTHER" id="PTHR21152:SF40">
    <property type="entry name" value="ALANINE--GLYOXYLATE AMINOTRANSFERASE"/>
    <property type="match status" value="1"/>
</dbReference>
<evidence type="ECO:0000256" key="3">
    <source>
        <dbReference type="RuleBase" id="RU004504"/>
    </source>
</evidence>
<dbReference type="InterPro" id="IPR015421">
    <property type="entry name" value="PyrdxlP-dep_Trfase_major"/>
</dbReference>
<organism evidence="7 8">
    <name type="scientific">Orchesella cincta</name>
    <name type="common">Springtail</name>
    <name type="synonym">Podura cincta</name>
    <dbReference type="NCBI Taxonomy" id="48709"/>
    <lineage>
        <taxon>Eukaryota</taxon>
        <taxon>Metazoa</taxon>
        <taxon>Ecdysozoa</taxon>
        <taxon>Arthropoda</taxon>
        <taxon>Hexapoda</taxon>
        <taxon>Collembola</taxon>
        <taxon>Entomobryomorpha</taxon>
        <taxon>Entomobryoidea</taxon>
        <taxon>Orchesellidae</taxon>
        <taxon>Orchesellinae</taxon>
        <taxon>Orchesella</taxon>
    </lineage>
</organism>
<feature type="domain" description="Aminotransferase class V" evidence="6">
    <location>
        <begin position="522"/>
        <end position="817"/>
    </location>
</feature>
<proteinExistence type="predicted"/>
<keyword evidence="7" id="KW-0808">Transferase</keyword>
<feature type="compositionally biased region" description="Low complexity" evidence="5">
    <location>
        <begin position="381"/>
        <end position="393"/>
    </location>
</feature>